<dbReference type="InterPro" id="IPR003871">
    <property type="entry name" value="RFA1B/D_OB_1st"/>
</dbReference>
<evidence type="ECO:0000313" key="4">
    <source>
        <dbReference type="EnsemblPlants" id="AES65885"/>
    </source>
</evidence>
<feature type="compositionally biased region" description="Polar residues" evidence="1">
    <location>
        <begin position="337"/>
        <end position="354"/>
    </location>
</feature>
<proteinExistence type="predicted"/>
<dbReference type="EMBL" id="CM001218">
    <property type="protein sequence ID" value="AES65885.1"/>
    <property type="molecule type" value="Genomic_DNA"/>
</dbReference>
<accession>G7IQK1</accession>
<dbReference type="HOGENOM" id="CLU_617330_0_0_1"/>
<dbReference type="GO" id="GO:0000724">
    <property type="term" value="P:double-strand break repair via homologous recombination"/>
    <property type="evidence" value="ECO:0000318"/>
    <property type="project" value="GO_Central"/>
</dbReference>
<dbReference type="GO" id="GO:0006289">
    <property type="term" value="P:nucleotide-excision repair"/>
    <property type="evidence" value="ECO:0000318"/>
    <property type="project" value="GO_Central"/>
</dbReference>
<dbReference type="GO" id="GO:0043047">
    <property type="term" value="F:single-stranded telomeric DNA binding"/>
    <property type="evidence" value="ECO:0000318"/>
    <property type="project" value="GO_Central"/>
</dbReference>
<dbReference type="InterPro" id="IPR012340">
    <property type="entry name" value="NA-bd_OB-fold"/>
</dbReference>
<evidence type="ECO:0000313" key="5">
    <source>
        <dbReference type="Proteomes" id="UP000002051"/>
    </source>
</evidence>
<dbReference type="CDD" id="cd04480">
    <property type="entry name" value="RPA1_DBD_A_like"/>
    <property type="match status" value="1"/>
</dbReference>
<reference evidence="3 5" key="2">
    <citation type="journal article" date="2014" name="BMC Genomics">
        <title>An improved genome release (version Mt4.0) for the model legume Medicago truncatula.</title>
        <authorList>
            <person name="Tang H."/>
            <person name="Krishnakumar V."/>
            <person name="Bidwell S."/>
            <person name="Rosen B."/>
            <person name="Chan A."/>
            <person name="Zhou S."/>
            <person name="Gentzbittel L."/>
            <person name="Childs K.L."/>
            <person name="Yandell M."/>
            <person name="Gundlach H."/>
            <person name="Mayer K.F."/>
            <person name="Schwartz D.C."/>
            <person name="Town C.D."/>
        </authorList>
    </citation>
    <scope>GENOME REANNOTATION</scope>
    <source>
        <strain evidence="4 5">cv. Jemalong A17</strain>
    </source>
</reference>
<feature type="region of interest" description="Disordered" evidence="1">
    <location>
        <begin position="337"/>
        <end position="372"/>
    </location>
</feature>
<keyword evidence="5" id="KW-1185">Reference proteome</keyword>
<dbReference type="STRING" id="3880.G7IQK1"/>
<organism evidence="3 5">
    <name type="scientific">Medicago truncatula</name>
    <name type="common">Barrel medic</name>
    <name type="synonym">Medicago tribuloides</name>
    <dbReference type="NCBI Taxonomy" id="3880"/>
    <lineage>
        <taxon>Eukaryota</taxon>
        <taxon>Viridiplantae</taxon>
        <taxon>Streptophyta</taxon>
        <taxon>Embryophyta</taxon>
        <taxon>Tracheophyta</taxon>
        <taxon>Spermatophyta</taxon>
        <taxon>Magnoliopsida</taxon>
        <taxon>eudicotyledons</taxon>
        <taxon>Gunneridae</taxon>
        <taxon>Pentapetalae</taxon>
        <taxon>rosids</taxon>
        <taxon>fabids</taxon>
        <taxon>Fabales</taxon>
        <taxon>Fabaceae</taxon>
        <taxon>Papilionoideae</taxon>
        <taxon>50 kb inversion clade</taxon>
        <taxon>NPAAA clade</taxon>
        <taxon>Hologalegina</taxon>
        <taxon>IRL clade</taxon>
        <taxon>Trifolieae</taxon>
        <taxon>Medicago</taxon>
    </lineage>
</organism>
<dbReference type="PANTHER" id="PTHR47165:SF4">
    <property type="entry name" value="OS03G0429900 PROTEIN"/>
    <property type="match status" value="1"/>
</dbReference>
<protein>
    <submittedName>
        <fullName evidence="3">DUF223 domain protein</fullName>
    </submittedName>
</protein>
<evidence type="ECO:0000313" key="3">
    <source>
        <dbReference type="EMBL" id="AES65885.1"/>
    </source>
</evidence>
<feature type="domain" description="Replication protein A 70 kDa DNA-binding subunit B/D first OB fold" evidence="2">
    <location>
        <begin position="5"/>
        <end position="108"/>
    </location>
</feature>
<reference evidence="3 5" key="1">
    <citation type="journal article" date="2011" name="Nature">
        <title>The Medicago genome provides insight into the evolution of rhizobial symbioses.</title>
        <authorList>
            <person name="Young N.D."/>
            <person name="Debelle F."/>
            <person name="Oldroyd G.E."/>
            <person name="Geurts R."/>
            <person name="Cannon S.B."/>
            <person name="Udvardi M.K."/>
            <person name="Benedito V.A."/>
            <person name="Mayer K.F."/>
            <person name="Gouzy J."/>
            <person name="Schoof H."/>
            <person name="Van de Peer Y."/>
            <person name="Proost S."/>
            <person name="Cook D.R."/>
            <person name="Meyers B.C."/>
            <person name="Spannagl M."/>
            <person name="Cheung F."/>
            <person name="De Mita S."/>
            <person name="Krishnakumar V."/>
            <person name="Gundlach H."/>
            <person name="Zhou S."/>
            <person name="Mudge J."/>
            <person name="Bharti A.K."/>
            <person name="Murray J.D."/>
            <person name="Naoumkina M.A."/>
            <person name="Rosen B."/>
            <person name="Silverstein K.A."/>
            <person name="Tang H."/>
            <person name="Rombauts S."/>
            <person name="Zhao P.X."/>
            <person name="Zhou P."/>
            <person name="Barbe V."/>
            <person name="Bardou P."/>
            <person name="Bechner M."/>
            <person name="Bellec A."/>
            <person name="Berger A."/>
            <person name="Berges H."/>
            <person name="Bidwell S."/>
            <person name="Bisseling T."/>
            <person name="Choisne N."/>
            <person name="Couloux A."/>
            <person name="Denny R."/>
            <person name="Deshpande S."/>
            <person name="Dai X."/>
            <person name="Doyle J.J."/>
            <person name="Dudez A.M."/>
            <person name="Farmer A.D."/>
            <person name="Fouteau S."/>
            <person name="Franken C."/>
            <person name="Gibelin C."/>
            <person name="Gish J."/>
            <person name="Goldstein S."/>
            <person name="Gonzalez A.J."/>
            <person name="Green P.J."/>
            <person name="Hallab A."/>
            <person name="Hartog M."/>
            <person name="Hua A."/>
            <person name="Humphray S.J."/>
            <person name="Jeong D.H."/>
            <person name="Jing Y."/>
            <person name="Jocker A."/>
            <person name="Kenton S.M."/>
            <person name="Kim D.J."/>
            <person name="Klee K."/>
            <person name="Lai H."/>
            <person name="Lang C."/>
            <person name="Lin S."/>
            <person name="Macmil S.L."/>
            <person name="Magdelenat G."/>
            <person name="Matthews L."/>
            <person name="McCorrison J."/>
            <person name="Monaghan E.L."/>
            <person name="Mun J.H."/>
            <person name="Najar F.Z."/>
            <person name="Nicholson C."/>
            <person name="Noirot C."/>
            <person name="O'Bleness M."/>
            <person name="Paule C.R."/>
            <person name="Poulain J."/>
            <person name="Prion F."/>
            <person name="Qin B."/>
            <person name="Qu C."/>
            <person name="Retzel E.F."/>
            <person name="Riddle C."/>
            <person name="Sallet E."/>
            <person name="Samain S."/>
            <person name="Samson N."/>
            <person name="Sanders I."/>
            <person name="Saurat O."/>
            <person name="Scarpelli C."/>
            <person name="Schiex T."/>
            <person name="Segurens B."/>
            <person name="Severin A.J."/>
            <person name="Sherrier D.J."/>
            <person name="Shi R."/>
            <person name="Sims S."/>
            <person name="Singer S.R."/>
            <person name="Sinharoy S."/>
            <person name="Sterck L."/>
            <person name="Viollet A."/>
            <person name="Wang B.B."/>
            <person name="Wang K."/>
            <person name="Wang M."/>
            <person name="Wang X."/>
            <person name="Warfsmann J."/>
            <person name="Weissenbach J."/>
            <person name="White D.D."/>
            <person name="White J.D."/>
            <person name="Wiley G.B."/>
            <person name="Wincker P."/>
            <person name="Xing Y."/>
            <person name="Yang L."/>
            <person name="Yao Z."/>
            <person name="Ying F."/>
            <person name="Zhai J."/>
            <person name="Zhou L."/>
            <person name="Zuber A."/>
            <person name="Denarie J."/>
            <person name="Dixon R.A."/>
            <person name="May G.D."/>
            <person name="Schwartz D.C."/>
            <person name="Rogers J."/>
            <person name="Quetier F."/>
            <person name="Town C.D."/>
            <person name="Roe B.A."/>
        </authorList>
    </citation>
    <scope>NUCLEOTIDE SEQUENCE [LARGE SCALE GENOMIC DNA]</scope>
    <source>
        <strain evidence="3">A17</strain>
        <strain evidence="4 5">cv. Jemalong A17</strain>
    </source>
</reference>
<sequence length="393" mass="43490">MLIPFSSLNALKTGRMDWRVKVRVIRMWNVESELLPGRVNSIELILLDIDGNKIHATIPSHCVGYFIHVFREFFVYILAIFHVSESMSCSKATGNRHKITLHPRTVVVLDDSFLIQRYGLSCIKTDAILRPRLDYFLLVDFIGLLTSLHYEYVLDDVEGLITVGKLELTDDRLVLCGGRIPIKIGKGPANNPVTKPSEFIHFHHARSVLELIRSHETGIAVVCAKIVGCFQVGRTTFTVTSKCMLRVVVDDGEATTTFELSDHMLQDIPCLNYDELNYIHLAGHAFEVINLTNNEGIVNTYKLFGRNYTPAKCTFKPPFAYMSPIIPFPGMSSNDYGGSSSGKSPLVETSSSAASLVDSDEAGAGTSSSGHGRDLLPTFHAVDASNDVVDLNH</sequence>
<dbReference type="PANTHER" id="PTHR47165">
    <property type="entry name" value="OS03G0429900 PROTEIN"/>
    <property type="match status" value="1"/>
</dbReference>
<dbReference type="Proteomes" id="UP000002051">
    <property type="component" value="Chromosome 2"/>
</dbReference>
<dbReference type="Pfam" id="PF02721">
    <property type="entry name" value="DUF223"/>
    <property type="match status" value="1"/>
</dbReference>
<dbReference type="GO" id="GO:0003684">
    <property type="term" value="F:damaged DNA binding"/>
    <property type="evidence" value="ECO:0000318"/>
    <property type="project" value="GO_Central"/>
</dbReference>
<dbReference type="SUPFAM" id="SSF50249">
    <property type="entry name" value="Nucleic acid-binding proteins"/>
    <property type="match status" value="1"/>
</dbReference>
<dbReference type="AlphaFoldDB" id="G7IQK1"/>
<dbReference type="GO" id="GO:0007004">
    <property type="term" value="P:telomere maintenance via telomerase"/>
    <property type="evidence" value="ECO:0000318"/>
    <property type="project" value="GO_Central"/>
</dbReference>
<evidence type="ECO:0000259" key="2">
    <source>
        <dbReference type="Pfam" id="PF02721"/>
    </source>
</evidence>
<dbReference type="Gene3D" id="2.40.50.140">
    <property type="entry name" value="Nucleic acid-binding proteins"/>
    <property type="match status" value="1"/>
</dbReference>
<reference evidence="4" key="3">
    <citation type="submission" date="2015-04" db="UniProtKB">
        <authorList>
            <consortium name="EnsemblPlants"/>
        </authorList>
    </citation>
    <scope>IDENTIFICATION</scope>
    <source>
        <strain evidence="4">cv. Jemalong A17</strain>
    </source>
</reference>
<dbReference type="PaxDb" id="3880-AES65885"/>
<evidence type="ECO:0000256" key="1">
    <source>
        <dbReference type="SAM" id="MobiDB-lite"/>
    </source>
</evidence>
<name>G7IQK1_MEDTR</name>
<gene>
    <name evidence="3" type="ordered locus">MTR_2g058350</name>
</gene>
<dbReference type="GO" id="GO:0006260">
    <property type="term" value="P:DNA replication"/>
    <property type="evidence" value="ECO:0000318"/>
    <property type="project" value="GO_Central"/>
</dbReference>
<dbReference type="GO" id="GO:0005662">
    <property type="term" value="C:DNA replication factor A complex"/>
    <property type="evidence" value="ECO:0000318"/>
    <property type="project" value="GO_Central"/>
</dbReference>
<dbReference type="EnsemblPlants" id="AES65885">
    <property type="protein sequence ID" value="AES65885"/>
    <property type="gene ID" value="MTR_2g058350"/>
</dbReference>
<dbReference type="GO" id="GO:0051321">
    <property type="term" value="P:meiotic cell cycle"/>
    <property type="evidence" value="ECO:0000318"/>
    <property type="project" value="GO_Central"/>
</dbReference>